<organism evidence="2">
    <name type="scientific">Cryptococcus bacillisporus CA1280</name>
    <dbReference type="NCBI Taxonomy" id="1296109"/>
    <lineage>
        <taxon>Eukaryota</taxon>
        <taxon>Fungi</taxon>
        <taxon>Dikarya</taxon>
        <taxon>Basidiomycota</taxon>
        <taxon>Agaricomycotina</taxon>
        <taxon>Tremellomycetes</taxon>
        <taxon>Tremellales</taxon>
        <taxon>Cryptococcaceae</taxon>
        <taxon>Cryptococcus</taxon>
        <taxon>Cryptococcus gattii species complex</taxon>
    </lineage>
</organism>
<dbReference type="AlphaFoldDB" id="A0A0D0U7H6"/>
<dbReference type="EMBL" id="KN848012">
    <property type="protein sequence ID" value="KIR44163.1"/>
    <property type="molecule type" value="Genomic_DNA"/>
</dbReference>
<dbReference type="HOGENOM" id="CLU_3299349_0_0_1"/>
<gene>
    <name evidence="2" type="ORF">I312_06630</name>
</gene>
<feature type="region of interest" description="Disordered" evidence="1">
    <location>
        <begin position="1"/>
        <end position="40"/>
    </location>
</feature>
<feature type="compositionally biased region" description="Basic and acidic residues" evidence="1">
    <location>
        <begin position="9"/>
        <end position="27"/>
    </location>
</feature>
<evidence type="ECO:0000256" key="1">
    <source>
        <dbReference type="SAM" id="MobiDB-lite"/>
    </source>
</evidence>
<reference evidence="2" key="1">
    <citation type="submission" date="2015-01" db="EMBL/GenBank/DDBJ databases">
        <title>The Genome Sequence of Cryptococcus gattii CA1280.</title>
        <authorList>
            <consortium name="The Broad Institute Genomics Platform"/>
            <person name="Cuomo C."/>
            <person name="Litvintseva A."/>
            <person name="Chen Y."/>
            <person name="Heitman J."/>
            <person name="Sun S."/>
            <person name="Springer D."/>
            <person name="Dromer F."/>
            <person name="Young S."/>
            <person name="Zeng Q."/>
            <person name="Gargeya S."/>
            <person name="Abouelleil A."/>
            <person name="Alvarado L."/>
            <person name="Chapman S.B."/>
            <person name="Gainer-Dewar J."/>
            <person name="Goldberg J."/>
            <person name="Griggs A."/>
            <person name="Gujja S."/>
            <person name="Hansen M."/>
            <person name="Howarth C."/>
            <person name="Imamovic A."/>
            <person name="Larimer J."/>
            <person name="Murphy C."/>
            <person name="Naylor J."/>
            <person name="Pearson M."/>
            <person name="Priest M."/>
            <person name="Roberts A."/>
            <person name="Saif S."/>
            <person name="Shea T."/>
            <person name="Sykes S."/>
            <person name="Wortman J."/>
            <person name="Nusbaum C."/>
            <person name="Birren B."/>
        </authorList>
    </citation>
    <scope>NUCLEOTIDE SEQUENCE [LARGE SCALE GENOMIC DNA]</scope>
    <source>
        <strain evidence="2">CA1280</strain>
    </source>
</reference>
<evidence type="ECO:0000313" key="2">
    <source>
        <dbReference type="EMBL" id="KIR44163.1"/>
    </source>
</evidence>
<proteinExistence type="predicted"/>
<sequence length="40" mass="4732">MNSTGWKEQPTRKEGRWREQARIDLQGRRSGIRSGCQDAW</sequence>
<accession>A0A0D0U7H6</accession>
<name>A0A0D0U7H6_CRYGA</name>
<protein>
    <submittedName>
        <fullName evidence="2">Unplaced genomic scaffold supercont1.40, whole genome shotgun sequence</fullName>
    </submittedName>
</protein>